<proteinExistence type="predicted"/>
<evidence type="ECO:0000256" key="1">
    <source>
        <dbReference type="SAM" id="MobiDB-lite"/>
    </source>
</evidence>
<dbReference type="OrthoDB" id="3748429at2"/>
<sequence>MRFAAVALLVVLSACSGGSGEPEKAATTAPPSAGAPTNPPPTGTPAPEALSRFRCEPDGTGTYTATGALKNRSKAIVTFQVTVNVGVPGAAAQPAMTKQLPKIGAGDSVTFELTKVPVADPSGACHVQVVTTK</sequence>
<reference evidence="3" key="1">
    <citation type="submission" date="2019-09" db="EMBL/GenBank/DDBJ databases">
        <authorList>
            <person name="Li J."/>
        </authorList>
    </citation>
    <scope>NUCLEOTIDE SEQUENCE [LARGE SCALE GENOMIC DNA]</scope>
    <source>
        <strain evidence="3">NRBC 14897</strain>
    </source>
</reference>
<keyword evidence="2" id="KW-0732">Signal</keyword>
<evidence type="ECO:0000313" key="3">
    <source>
        <dbReference type="EMBL" id="KAA1380079.1"/>
    </source>
</evidence>
<evidence type="ECO:0000256" key="2">
    <source>
        <dbReference type="SAM" id="SignalP"/>
    </source>
</evidence>
<gene>
    <name evidence="3" type="ORF">ESP62_002430</name>
</gene>
<keyword evidence="4" id="KW-1185">Reference proteome</keyword>
<protein>
    <submittedName>
        <fullName evidence="3">Uncharacterized protein</fullName>
    </submittedName>
</protein>
<dbReference type="RefSeq" id="WP_129180195.1">
    <property type="nucleotide sequence ID" value="NZ_JAGIOG010000001.1"/>
</dbReference>
<feature type="chain" id="PRO_5039320424" evidence="2">
    <location>
        <begin position="20"/>
        <end position="133"/>
    </location>
</feature>
<name>A0A641AQ70_9ACTN</name>
<evidence type="ECO:0000313" key="4">
    <source>
        <dbReference type="Proteomes" id="UP001515100"/>
    </source>
</evidence>
<dbReference type="PROSITE" id="PS51257">
    <property type="entry name" value="PROKAR_LIPOPROTEIN"/>
    <property type="match status" value="1"/>
</dbReference>
<comment type="caution">
    <text evidence="3">The sequence shown here is derived from an EMBL/GenBank/DDBJ whole genome shotgun (WGS) entry which is preliminary data.</text>
</comment>
<dbReference type="EMBL" id="SDPP02000001">
    <property type="protein sequence ID" value="KAA1380079.1"/>
    <property type="molecule type" value="Genomic_DNA"/>
</dbReference>
<feature type="region of interest" description="Disordered" evidence="1">
    <location>
        <begin position="16"/>
        <end position="59"/>
    </location>
</feature>
<organism evidence="3 4">
    <name type="scientific">Aeromicrobium fastidiosum</name>
    <dbReference type="NCBI Taxonomy" id="52699"/>
    <lineage>
        <taxon>Bacteria</taxon>
        <taxon>Bacillati</taxon>
        <taxon>Actinomycetota</taxon>
        <taxon>Actinomycetes</taxon>
        <taxon>Propionibacteriales</taxon>
        <taxon>Nocardioidaceae</taxon>
        <taxon>Aeromicrobium</taxon>
    </lineage>
</organism>
<accession>A0A641AQ70</accession>
<feature type="signal peptide" evidence="2">
    <location>
        <begin position="1"/>
        <end position="19"/>
    </location>
</feature>
<dbReference type="AlphaFoldDB" id="A0A641AQ70"/>
<feature type="compositionally biased region" description="Low complexity" evidence="1">
    <location>
        <begin position="25"/>
        <end position="36"/>
    </location>
</feature>
<dbReference type="Proteomes" id="UP001515100">
    <property type="component" value="Unassembled WGS sequence"/>
</dbReference>